<organism evidence="9 10">
    <name type="scientific">Oenococcus sicerae</name>
    <dbReference type="NCBI Taxonomy" id="2203724"/>
    <lineage>
        <taxon>Bacteria</taxon>
        <taxon>Bacillati</taxon>
        <taxon>Bacillota</taxon>
        <taxon>Bacilli</taxon>
        <taxon>Lactobacillales</taxon>
        <taxon>Lactobacillaceae</taxon>
        <taxon>Oenococcus</taxon>
    </lineage>
</organism>
<keyword evidence="4 8" id="KW-0573">Peptidoglycan synthesis</keyword>
<dbReference type="GO" id="GO:0008881">
    <property type="term" value="F:glutamate racemase activity"/>
    <property type="evidence" value="ECO:0007669"/>
    <property type="project" value="UniProtKB-UniRule"/>
</dbReference>
<dbReference type="PANTHER" id="PTHR21198">
    <property type="entry name" value="GLUTAMATE RACEMASE"/>
    <property type="match status" value="1"/>
</dbReference>
<dbReference type="EC" id="5.1.1.3" evidence="2 8"/>
<dbReference type="FunFam" id="3.40.50.1860:FF:000001">
    <property type="entry name" value="Glutamate racemase"/>
    <property type="match status" value="1"/>
</dbReference>
<accession>A0AAJ1VMM0</accession>
<dbReference type="HAMAP" id="MF_00258">
    <property type="entry name" value="Glu_racemase"/>
    <property type="match status" value="1"/>
</dbReference>
<keyword evidence="5 8" id="KW-0413">Isomerase</keyword>
<feature type="binding site" evidence="8">
    <location>
        <begin position="191"/>
        <end position="192"/>
    </location>
    <ligand>
        <name>substrate</name>
    </ligand>
</feature>
<dbReference type="Pfam" id="PF01177">
    <property type="entry name" value="Asp_Glu_race"/>
    <property type="match status" value="1"/>
</dbReference>
<dbReference type="InterPro" id="IPR033134">
    <property type="entry name" value="Asp/Glu_racemase_AS_2"/>
</dbReference>
<name>A0AAJ1VMM0_9LACO</name>
<feature type="binding site" evidence="8">
    <location>
        <begin position="42"/>
        <end position="43"/>
    </location>
    <ligand>
        <name>substrate</name>
    </ligand>
</feature>
<dbReference type="GO" id="GO:0042802">
    <property type="term" value="F:identical protein binding"/>
    <property type="evidence" value="ECO:0007669"/>
    <property type="project" value="UniProtKB-ARBA"/>
</dbReference>
<dbReference type="NCBIfam" id="TIGR00067">
    <property type="entry name" value="glut_race"/>
    <property type="match status" value="1"/>
</dbReference>
<evidence type="ECO:0000256" key="5">
    <source>
        <dbReference type="ARBA" id="ARBA00023235"/>
    </source>
</evidence>
<evidence type="ECO:0000256" key="2">
    <source>
        <dbReference type="ARBA" id="ARBA00013090"/>
    </source>
</evidence>
<reference evidence="9" key="1">
    <citation type="submission" date="2019-01" db="EMBL/GenBank/DDBJ databases">
        <title>Oenococcus sicerae UCMA17102.</title>
        <authorList>
            <person name="Cousin F.J."/>
            <person name="Le Guellec R."/>
            <person name="Cretenet M."/>
        </authorList>
    </citation>
    <scope>NUCLEOTIDE SEQUENCE</scope>
    <source>
        <strain evidence="9">UCMA17102</strain>
    </source>
</reference>
<feature type="active site" description="Proton donor/acceptor" evidence="8">
    <location>
        <position position="74"/>
    </location>
</feature>
<keyword evidence="6 8" id="KW-0961">Cell wall biogenesis/degradation</keyword>
<feature type="active site" description="Proton donor/acceptor" evidence="8">
    <location>
        <position position="190"/>
    </location>
</feature>
<comment type="function">
    <text evidence="8">Provides the (R)-glutamate required for cell wall biosynthesis.</text>
</comment>
<evidence type="ECO:0000256" key="7">
    <source>
        <dbReference type="ARBA" id="ARBA00070053"/>
    </source>
</evidence>
<proteinExistence type="inferred from homology"/>
<dbReference type="InterPro" id="IPR004391">
    <property type="entry name" value="Glu_race"/>
</dbReference>
<keyword evidence="3 8" id="KW-0133">Cell shape</keyword>
<dbReference type="GO" id="GO:0008360">
    <property type="term" value="P:regulation of cell shape"/>
    <property type="evidence" value="ECO:0007669"/>
    <property type="project" value="UniProtKB-KW"/>
</dbReference>
<evidence type="ECO:0000256" key="8">
    <source>
        <dbReference type="HAMAP-Rule" id="MF_00258"/>
    </source>
</evidence>
<evidence type="ECO:0000313" key="10">
    <source>
        <dbReference type="Proteomes" id="UP001167919"/>
    </source>
</evidence>
<dbReference type="AlphaFoldDB" id="A0AAJ1VMM0"/>
<comment type="pathway">
    <text evidence="8">Cell wall biogenesis; peptidoglycan biosynthesis.</text>
</comment>
<comment type="caution">
    <text evidence="9">The sequence shown here is derived from an EMBL/GenBank/DDBJ whole genome shotgun (WGS) entry which is preliminary data.</text>
</comment>
<comment type="similarity">
    <text evidence="8">Belongs to the aspartate/glutamate racemases family.</text>
</comment>
<dbReference type="InterPro" id="IPR015942">
    <property type="entry name" value="Asp/Glu/hydantoin_racemase"/>
</dbReference>
<dbReference type="PROSITE" id="PS00924">
    <property type="entry name" value="ASP_GLU_RACEMASE_2"/>
    <property type="match status" value="1"/>
</dbReference>
<gene>
    <name evidence="8 9" type="primary">murI</name>
    <name evidence="9" type="ORF">EVC35_00130</name>
</gene>
<dbReference type="InterPro" id="IPR018187">
    <property type="entry name" value="Asp/Glu_racemase_AS_1"/>
</dbReference>
<comment type="catalytic activity">
    <reaction evidence="1 8">
        <text>L-glutamate = D-glutamate</text>
        <dbReference type="Rhea" id="RHEA:12813"/>
        <dbReference type="ChEBI" id="CHEBI:29985"/>
        <dbReference type="ChEBI" id="CHEBI:29986"/>
        <dbReference type="EC" id="5.1.1.3"/>
    </reaction>
</comment>
<dbReference type="RefSeq" id="WP_301710794.1">
    <property type="nucleotide sequence ID" value="NZ_SDWY01000001.1"/>
</dbReference>
<sequence length="281" mass="30915">MDNRAIGYIDSGLGGLTVVREALKQLPNESVYFVGDEARMPYGPRPAEEIKKFSVQMADFLVEQHDIKLLVVACNTATAQALPALRAHLSIPVIGVINAGAVSGINATRNLHVNVIGTQSTVESKTYYEQLKALNADLVIRQKALPEFVQLVEHDQAGTVEATQIIYDALHDWIHEDVDGRKPDTLVLGCTHFPILEKEIQMAVGPAVTVVDPALAEIGQTAEILAQKHQLHDSSLANNHLADVYYTTGSIKRFSKFAQEWLANDHLTVRELQITEKGLHK</sequence>
<evidence type="ECO:0000256" key="1">
    <source>
        <dbReference type="ARBA" id="ARBA00001602"/>
    </source>
</evidence>
<evidence type="ECO:0000256" key="3">
    <source>
        <dbReference type="ARBA" id="ARBA00022960"/>
    </source>
</evidence>
<dbReference type="SUPFAM" id="SSF53681">
    <property type="entry name" value="Aspartate/glutamate racemase"/>
    <property type="match status" value="2"/>
</dbReference>
<evidence type="ECO:0000256" key="4">
    <source>
        <dbReference type="ARBA" id="ARBA00022984"/>
    </source>
</evidence>
<protein>
    <recommendedName>
        <fullName evidence="7 8">Glutamate racemase</fullName>
        <ecNumber evidence="2 8">5.1.1.3</ecNumber>
    </recommendedName>
</protein>
<dbReference type="GO" id="GO:0071555">
    <property type="term" value="P:cell wall organization"/>
    <property type="evidence" value="ECO:0007669"/>
    <property type="project" value="UniProtKB-KW"/>
</dbReference>
<evidence type="ECO:0000256" key="6">
    <source>
        <dbReference type="ARBA" id="ARBA00023316"/>
    </source>
</evidence>
<evidence type="ECO:0000313" key="9">
    <source>
        <dbReference type="EMBL" id="MDN6899419.1"/>
    </source>
</evidence>
<dbReference type="InterPro" id="IPR001920">
    <property type="entry name" value="Asp/Glu_race"/>
</dbReference>
<dbReference type="PANTHER" id="PTHR21198:SF2">
    <property type="entry name" value="GLUTAMATE RACEMASE"/>
    <property type="match status" value="1"/>
</dbReference>
<dbReference type="Gene3D" id="3.40.50.1860">
    <property type="match status" value="2"/>
</dbReference>
<dbReference type="FunFam" id="3.40.50.1860:FF:000002">
    <property type="entry name" value="Glutamate racemase"/>
    <property type="match status" value="1"/>
</dbReference>
<feature type="binding site" evidence="8">
    <location>
        <begin position="10"/>
        <end position="11"/>
    </location>
    <ligand>
        <name>substrate</name>
    </ligand>
</feature>
<dbReference type="EMBL" id="SDWY01000001">
    <property type="protein sequence ID" value="MDN6899419.1"/>
    <property type="molecule type" value="Genomic_DNA"/>
</dbReference>
<dbReference type="PROSITE" id="PS00923">
    <property type="entry name" value="ASP_GLU_RACEMASE_1"/>
    <property type="match status" value="1"/>
</dbReference>
<feature type="binding site" evidence="8">
    <location>
        <begin position="75"/>
        <end position="76"/>
    </location>
    <ligand>
        <name>substrate</name>
    </ligand>
</feature>
<dbReference type="GO" id="GO:0009252">
    <property type="term" value="P:peptidoglycan biosynthetic process"/>
    <property type="evidence" value="ECO:0007669"/>
    <property type="project" value="UniProtKB-UniRule"/>
</dbReference>
<dbReference type="Proteomes" id="UP001167919">
    <property type="component" value="Unassembled WGS sequence"/>
</dbReference>